<dbReference type="KEGG" id="bsen:DP114_04465"/>
<dbReference type="AlphaFoldDB" id="A0A856MPR7"/>
<protein>
    <recommendedName>
        <fullName evidence="3">HicB family protein</fullName>
    </recommendedName>
</protein>
<keyword evidence="2" id="KW-1185">Reference proteome</keyword>
<reference evidence="1 2" key="1">
    <citation type="submission" date="2018-06" db="EMBL/GenBank/DDBJ databases">
        <title>Comparative genomics of Brasilonema spp. strains.</title>
        <authorList>
            <person name="Alvarenga D.O."/>
            <person name="Fiore M.F."/>
            <person name="Varani A.M."/>
        </authorList>
    </citation>
    <scope>NUCLEOTIDE SEQUENCE [LARGE SCALE GENOMIC DNA]</scope>
    <source>
        <strain evidence="1 2">CENA114</strain>
    </source>
</reference>
<evidence type="ECO:0000313" key="1">
    <source>
        <dbReference type="EMBL" id="QDL12100.1"/>
    </source>
</evidence>
<sequence length="114" mass="12740">MNFQAIPSLNKMSLHVLVERVESGYFMASVPELPDCVALAQTREEAICAERSSEAIAALQEKLRVRLLNIEVLTLEVTNNPWTEFIGMFEGDNEFAELAAQLRAERELDINGTA</sequence>
<dbReference type="EMBL" id="CP030118">
    <property type="protein sequence ID" value="QDL12100.1"/>
    <property type="molecule type" value="Genomic_DNA"/>
</dbReference>
<gene>
    <name evidence="1" type="ORF">DP114_04465</name>
</gene>
<dbReference type="SUPFAM" id="SSF143100">
    <property type="entry name" value="TTHA1013/TTHA0281-like"/>
    <property type="match status" value="1"/>
</dbReference>
<evidence type="ECO:0008006" key="3">
    <source>
        <dbReference type="Google" id="ProtNLM"/>
    </source>
</evidence>
<evidence type="ECO:0000313" key="2">
    <source>
        <dbReference type="Proteomes" id="UP000503129"/>
    </source>
</evidence>
<name>A0A856MPR7_9CYAN</name>
<dbReference type="Gene3D" id="3.30.160.250">
    <property type="match status" value="1"/>
</dbReference>
<accession>A0A856MPR7</accession>
<proteinExistence type="predicted"/>
<dbReference type="Proteomes" id="UP000503129">
    <property type="component" value="Chromosome"/>
</dbReference>
<organism evidence="1 2">
    <name type="scientific">Brasilonema sennae CENA114</name>
    <dbReference type="NCBI Taxonomy" id="415709"/>
    <lineage>
        <taxon>Bacteria</taxon>
        <taxon>Bacillati</taxon>
        <taxon>Cyanobacteriota</taxon>
        <taxon>Cyanophyceae</taxon>
        <taxon>Nostocales</taxon>
        <taxon>Scytonemataceae</taxon>
        <taxon>Brasilonema</taxon>
        <taxon>Bromeliae group (in: Brasilonema)</taxon>
    </lineage>
</organism>
<dbReference type="InterPro" id="IPR035069">
    <property type="entry name" value="TTHA1013/TTHA0281-like"/>
</dbReference>